<dbReference type="NCBIfam" id="NF001933">
    <property type="entry name" value="PRK00711.1"/>
    <property type="match status" value="1"/>
</dbReference>
<dbReference type="GO" id="GO:0005737">
    <property type="term" value="C:cytoplasm"/>
    <property type="evidence" value="ECO:0007669"/>
    <property type="project" value="TreeGrafter"/>
</dbReference>
<proteinExistence type="inferred from homology"/>
<dbReference type="GO" id="GO:0005886">
    <property type="term" value="C:plasma membrane"/>
    <property type="evidence" value="ECO:0007669"/>
    <property type="project" value="TreeGrafter"/>
</dbReference>
<evidence type="ECO:0000256" key="2">
    <source>
        <dbReference type="ARBA" id="ARBA00023002"/>
    </source>
</evidence>
<comment type="similarity">
    <text evidence="1">Belongs to the DadA oxidoreductase family.</text>
</comment>
<dbReference type="GO" id="GO:0055130">
    <property type="term" value="P:D-alanine catabolic process"/>
    <property type="evidence" value="ECO:0007669"/>
    <property type="project" value="TreeGrafter"/>
</dbReference>
<keyword evidence="2 4" id="KW-0560">Oxidoreductase</keyword>
<dbReference type="Gene3D" id="3.30.9.10">
    <property type="entry name" value="D-Amino Acid Oxidase, subunit A, domain 2"/>
    <property type="match status" value="1"/>
</dbReference>
<dbReference type="AlphaFoldDB" id="A0A212J9B3"/>
<evidence type="ECO:0000259" key="3">
    <source>
        <dbReference type="Pfam" id="PF01266"/>
    </source>
</evidence>
<dbReference type="EMBL" id="FLUO01000001">
    <property type="protein sequence ID" value="SBV96020.1"/>
    <property type="molecule type" value="Genomic_DNA"/>
</dbReference>
<dbReference type="SUPFAM" id="SSF51905">
    <property type="entry name" value="FAD/NAD(P)-binding domain"/>
    <property type="match status" value="1"/>
</dbReference>
<accession>A0A212J9B3</accession>
<dbReference type="Gene3D" id="3.50.50.60">
    <property type="entry name" value="FAD/NAD(P)-binding domain"/>
    <property type="match status" value="2"/>
</dbReference>
<sequence>MRAFVLGAGVVGVSTAYALAKRGVDVTVFDRQPGPALETSFANGGQISACHVTPWATPNTPRQLAKWLGRPEAPLYMPLLRCDPALWRWGLLFLMNTPAAKSRRNLERALRVAMHSRNLVKVWRAELGLDYDSKSRGILNFYRDPREFEAACRANAAMNAIGLDREVKTPDECLALEPALETVRPLLVGGIYSPSDESGDAWKFTQGVAKAAEALGVQFRYATPIRALEAENGRIKGVLLAQGERVGCDAVVVSLGSFSGKLTESVGFGLPIYPAKGYSITVSTAGHAAGAPEVSLIDDENKMVFSRFGERLRAAGTAELNGWSDAIDARRANVILAKTRALFPQASDYAEPNFWAGLRPSTPDSAPIIGKTPIAGLWLNTGHGTLGWTMAAGSADAIADAVTGAPPAIDLAGLGMDRFGE</sequence>
<dbReference type="PANTHER" id="PTHR13847">
    <property type="entry name" value="SARCOSINE DEHYDROGENASE-RELATED"/>
    <property type="match status" value="1"/>
</dbReference>
<name>A0A212J9B3_9PROT</name>
<protein>
    <submittedName>
        <fullName evidence="4">D-amino acid dehydrogenase small subunit</fullName>
        <ecNumber evidence="4">1.4.99.6</ecNumber>
    </submittedName>
</protein>
<evidence type="ECO:0000256" key="1">
    <source>
        <dbReference type="ARBA" id="ARBA00009410"/>
    </source>
</evidence>
<organism evidence="4">
    <name type="scientific">uncultured Alphaproteobacteria bacterium</name>
    <dbReference type="NCBI Taxonomy" id="91750"/>
    <lineage>
        <taxon>Bacteria</taxon>
        <taxon>Pseudomonadati</taxon>
        <taxon>Pseudomonadota</taxon>
        <taxon>Alphaproteobacteria</taxon>
        <taxon>environmental samples</taxon>
    </lineage>
</organism>
<feature type="domain" description="FAD dependent oxidoreductase" evidence="3">
    <location>
        <begin position="4"/>
        <end position="400"/>
    </location>
</feature>
<dbReference type="PANTHER" id="PTHR13847:SF280">
    <property type="entry name" value="D-AMINO ACID DEHYDROGENASE"/>
    <property type="match status" value="1"/>
</dbReference>
<dbReference type="EC" id="1.4.99.6" evidence="4"/>
<reference evidence="4" key="1">
    <citation type="submission" date="2016-04" db="EMBL/GenBank/DDBJ databases">
        <authorList>
            <person name="Evans L.H."/>
            <person name="Alamgir A."/>
            <person name="Owens N."/>
            <person name="Weber N.D."/>
            <person name="Virtaneva K."/>
            <person name="Barbian K."/>
            <person name="Babar A."/>
            <person name="Rosenke K."/>
        </authorList>
    </citation>
    <scope>NUCLEOTIDE SEQUENCE</scope>
    <source>
        <strain evidence="4">86</strain>
    </source>
</reference>
<gene>
    <name evidence="4" type="primary">dadA</name>
    <name evidence="4" type="ORF">KL86APRO_10705</name>
</gene>
<dbReference type="InterPro" id="IPR036188">
    <property type="entry name" value="FAD/NAD-bd_sf"/>
</dbReference>
<dbReference type="GO" id="GO:0008718">
    <property type="term" value="F:D-amino-acid dehydrogenase activity"/>
    <property type="evidence" value="ECO:0007669"/>
    <property type="project" value="TreeGrafter"/>
</dbReference>
<evidence type="ECO:0000313" key="4">
    <source>
        <dbReference type="EMBL" id="SBV96020.1"/>
    </source>
</evidence>
<dbReference type="InterPro" id="IPR006076">
    <property type="entry name" value="FAD-dep_OxRdtase"/>
</dbReference>
<dbReference type="Pfam" id="PF01266">
    <property type="entry name" value="DAO"/>
    <property type="match status" value="1"/>
</dbReference>
<dbReference type="SUPFAM" id="SSF54373">
    <property type="entry name" value="FAD-linked reductases, C-terminal domain"/>
    <property type="match status" value="1"/>
</dbReference>